<keyword evidence="9" id="KW-1185">Reference proteome</keyword>
<dbReference type="EC" id="2.1.1.152" evidence="6"/>
<keyword evidence="3 6" id="KW-0489">Methyltransferase</keyword>
<dbReference type="GO" id="GO:0032259">
    <property type="term" value="P:methylation"/>
    <property type="evidence" value="ECO:0007669"/>
    <property type="project" value="UniProtKB-KW"/>
</dbReference>
<dbReference type="InterPro" id="IPR014776">
    <property type="entry name" value="4pyrrole_Mease_sub2"/>
</dbReference>
<evidence type="ECO:0000256" key="3">
    <source>
        <dbReference type="ARBA" id="ARBA00022603"/>
    </source>
</evidence>
<comment type="caution">
    <text evidence="8">The sequence shown here is derived from an EMBL/GenBank/DDBJ whole genome shotgun (WGS) entry which is preliminary data.</text>
</comment>
<dbReference type="Gene3D" id="3.30.950.10">
    <property type="entry name" value="Methyltransferase, Cobalt-precorrin-4 Transmethylase, Domain 2"/>
    <property type="match status" value="1"/>
</dbReference>
<evidence type="ECO:0000256" key="1">
    <source>
        <dbReference type="ARBA" id="ARBA00004953"/>
    </source>
</evidence>
<gene>
    <name evidence="8" type="primary">cobF</name>
    <name evidence="8" type="ORF">APE01nite_18120</name>
</gene>
<dbReference type="InterPro" id="IPR012797">
    <property type="entry name" value="CobF"/>
</dbReference>
<dbReference type="EMBL" id="BJMV01000009">
    <property type="protein sequence ID" value="GEB86015.1"/>
    <property type="molecule type" value="Genomic_DNA"/>
</dbReference>
<keyword evidence="5 6" id="KW-0949">S-adenosyl-L-methionine</keyword>
<dbReference type="GO" id="GO:0009236">
    <property type="term" value="P:cobalamin biosynthetic process"/>
    <property type="evidence" value="ECO:0007669"/>
    <property type="project" value="UniProtKB-KW"/>
</dbReference>
<dbReference type="PANTHER" id="PTHR43467">
    <property type="entry name" value="COBALT-PRECORRIN-2 C(20)-METHYLTRANSFERASE"/>
    <property type="match status" value="1"/>
</dbReference>
<dbReference type="InterPro" id="IPR000878">
    <property type="entry name" value="4pyrrol_Mease"/>
</dbReference>
<dbReference type="Pfam" id="PF00590">
    <property type="entry name" value="TP_methylase"/>
    <property type="match status" value="1"/>
</dbReference>
<evidence type="ECO:0000256" key="5">
    <source>
        <dbReference type="ARBA" id="ARBA00022691"/>
    </source>
</evidence>
<name>A0A4Y3TZ87_9PROT</name>
<comment type="catalytic activity">
    <reaction evidence="6">
        <text>precorrin-5 + S-adenosyl-L-methionine + H2O = precorrin-6A + acetate + S-adenosyl-L-homocysteine + 2 H(+)</text>
        <dbReference type="Rhea" id="RHEA:18261"/>
        <dbReference type="ChEBI" id="CHEBI:15377"/>
        <dbReference type="ChEBI" id="CHEBI:15378"/>
        <dbReference type="ChEBI" id="CHEBI:30089"/>
        <dbReference type="ChEBI" id="CHEBI:57856"/>
        <dbReference type="ChEBI" id="CHEBI:59789"/>
        <dbReference type="ChEBI" id="CHEBI:77871"/>
        <dbReference type="ChEBI" id="CHEBI:77872"/>
        <dbReference type="EC" id="2.1.1.152"/>
    </reaction>
</comment>
<dbReference type="Gene3D" id="3.40.1010.10">
    <property type="entry name" value="Cobalt-precorrin-4 Transmethylase, Domain 1"/>
    <property type="match status" value="1"/>
</dbReference>
<evidence type="ECO:0000256" key="4">
    <source>
        <dbReference type="ARBA" id="ARBA00022679"/>
    </source>
</evidence>
<dbReference type="Proteomes" id="UP000317730">
    <property type="component" value="Unassembled WGS sequence"/>
</dbReference>
<sequence>MITLSLIGIGTGNPEHLTLAAIREINAADLILIPRKGNAKADLAALRETLCSDVLTNPATQIVSFDMPVRDATNPDYLRGVEDWHNAIATVWNRAITQHLPQGGQVALLVWGDPALYDSTLRIAARLLPPERIRSIPGIMSINALTAAHTIALNEIGAAFMVTTGRHLREKGWPEGVDTLVVLLDGDCSFTHIDPADVQIYWGAYVGMPEQILRAGALSDVADEIIRVRAEARRHHGWIMDIYLLRRVVTSQDSQVLP</sequence>
<keyword evidence="4 6" id="KW-0808">Transferase</keyword>
<dbReference type="PANTHER" id="PTHR43467:SF1">
    <property type="entry name" value="PRECORRIN-6A SYNTHASE [DEACETYLATING]"/>
    <property type="match status" value="1"/>
</dbReference>
<feature type="domain" description="Tetrapyrrole methylase" evidence="7">
    <location>
        <begin position="3"/>
        <end position="221"/>
    </location>
</feature>
<dbReference type="OrthoDB" id="9787471at2"/>
<dbReference type="GO" id="GO:0043819">
    <property type="term" value="F:precorrin-6A synthase (deacetylating) activity"/>
    <property type="evidence" value="ECO:0007669"/>
    <property type="project" value="UniProtKB-EC"/>
</dbReference>
<dbReference type="RefSeq" id="WP_141376761.1">
    <property type="nucleotide sequence ID" value="NZ_BAPL01000032.1"/>
</dbReference>
<dbReference type="InterPro" id="IPR035996">
    <property type="entry name" value="4pyrrol_Methylase_sf"/>
</dbReference>
<dbReference type="InterPro" id="IPR014777">
    <property type="entry name" value="4pyrrole_Mease_sub1"/>
</dbReference>
<evidence type="ECO:0000313" key="8">
    <source>
        <dbReference type="EMBL" id="GEB86015.1"/>
    </source>
</evidence>
<organism evidence="8 9">
    <name type="scientific">Acetobacter peroxydans</name>
    <dbReference type="NCBI Taxonomy" id="104098"/>
    <lineage>
        <taxon>Bacteria</taxon>
        <taxon>Pseudomonadati</taxon>
        <taxon>Pseudomonadota</taxon>
        <taxon>Alphaproteobacteria</taxon>
        <taxon>Acetobacterales</taxon>
        <taxon>Acetobacteraceae</taxon>
        <taxon>Acetobacter</taxon>
    </lineage>
</organism>
<dbReference type="AlphaFoldDB" id="A0A4Y3TZ87"/>
<dbReference type="PIRSF" id="PIRSF036525">
    <property type="entry name" value="CobF"/>
    <property type="match status" value="1"/>
</dbReference>
<accession>A0A4Y3TZ87</accession>
<proteinExistence type="predicted"/>
<dbReference type="SUPFAM" id="SSF53790">
    <property type="entry name" value="Tetrapyrrole methylase"/>
    <property type="match status" value="1"/>
</dbReference>
<reference evidence="8 9" key="1">
    <citation type="submission" date="2019-06" db="EMBL/GenBank/DDBJ databases">
        <title>Whole genome shotgun sequence of Acetobacter peroxydans NBRC 13755.</title>
        <authorList>
            <person name="Hosoyama A."/>
            <person name="Uohara A."/>
            <person name="Ohji S."/>
            <person name="Ichikawa N."/>
        </authorList>
    </citation>
    <scope>NUCLEOTIDE SEQUENCE [LARGE SCALE GENOMIC DNA]</scope>
    <source>
        <strain evidence="8 9">NBRC 13755</strain>
    </source>
</reference>
<keyword evidence="2" id="KW-0169">Cobalamin biosynthesis</keyword>
<evidence type="ECO:0000259" key="7">
    <source>
        <dbReference type="Pfam" id="PF00590"/>
    </source>
</evidence>
<dbReference type="CDD" id="cd11643">
    <property type="entry name" value="Precorrin-6A-synthase"/>
    <property type="match status" value="1"/>
</dbReference>
<comment type="function">
    <text evidence="6">Catalyzes the methylation of C-1 in precorrin-5 and the subsequent extrusion of acetic acid from the resulting intermediate to form cobalt-precorrin-6A.</text>
</comment>
<evidence type="ECO:0000256" key="6">
    <source>
        <dbReference type="PIRNR" id="PIRNR036525"/>
    </source>
</evidence>
<evidence type="ECO:0000313" key="9">
    <source>
        <dbReference type="Proteomes" id="UP000317730"/>
    </source>
</evidence>
<evidence type="ECO:0000256" key="2">
    <source>
        <dbReference type="ARBA" id="ARBA00022573"/>
    </source>
</evidence>
<dbReference type="NCBIfam" id="TIGR02434">
    <property type="entry name" value="CobF"/>
    <property type="match status" value="1"/>
</dbReference>
<comment type="pathway">
    <text evidence="1">Cofactor biosynthesis; adenosylcobalamin biosynthesis.</text>
</comment>
<protein>
    <recommendedName>
        <fullName evidence="6">Precorrin-6A synthase [deacetylating]</fullName>
        <ecNumber evidence="6">2.1.1.152</ecNumber>
    </recommendedName>
</protein>